<dbReference type="Gene3D" id="3.10.290.10">
    <property type="entry name" value="RNA-binding S4 domain"/>
    <property type="match status" value="1"/>
</dbReference>
<dbReference type="HAMAP" id="MF_02007">
    <property type="entry name" value="Tyr_tRNA_synth_type2"/>
    <property type="match status" value="1"/>
</dbReference>
<dbReference type="Pfam" id="PF01479">
    <property type="entry name" value="S4"/>
    <property type="match status" value="1"/>
</dbReference>
<dbReference type="PROSITE" id="PS00178">
    <property type="entry name" value="AA_TRNA_LIGASE_I"/>
    <property type="match status" value="1"/>
</dbReference>
<sequence>MLELAKQLEIIKRGVVEIVPEEELVLKLKKSIANNKPLHIKLGLDPTAPDIHLGHTVVLQKLRQFQELGHQVTIILGDYTGRIGDPSGKSETRKQLTEEQVLTNAKTYEKQIFKVLDPEKTKVRFNSSWLAPLKFEDVIRLAATTTVARMLEREDFTKRFKENLPISIHEFFYPLMQGYDSVALEADVELGGTDQKFNLLMGRTLQKEFGQEPQIALMMPILEGLDGVNKMSKSLGNYIGIDEAPQDMYGKTMSIPDELMIRYFELVTPVPMEEIKSIEKGLTEGTLHPRDVKMRLGREIVAFYHGAEAAIQSEEHFKKVFQKRELPDEIDQFIVTSDLYEEGLVAIPRLLTQAGLAASTSEARRLVKEGAVKINGEKVSDPNLRFSPEDGMIIRAGKRRFAQLSVKE</sequence>
<comment type="catalytic activity">
    <reaction evidence="9 10">
        <text>tRNA(Tyr) + L-tyrosine + ATP = L-tyrosyl-tRNA(Tyr) + AMP + diphosphate + H(+)</text>
        <dbReference type="Rhea" id="RHEA:10220"/>
        <dbReference type="Rhea" id="RHEA-COMP:9706"/>
        <dbReference type="Rhea" id="RHEA-COMP:9707"/>
        <dbReference type="ChEBI" id="CHEBI:15378"/>
        <dbReference type="ChEBI" id="CHEBI:30616"/>
        <dbReference type="ChEBI" id="CHEBI:33019"/>
        <dbReference type="ChEBI" id="CHEBI:58315"/>
        <dbReference type="ChEBI" id="CHEBI:78442"/>
        <dbReference type="ChEBI" id="CHEBI:78536"/>
        <dbReference type="ChEBI" id="CHEBI:456215"/>
        <dbReference type="EC" id="6.1.1.1"/>
    </reaction>
</comment>
<dbReference type="InterPro" id="IPR024088">
    <property type="entry name" value="Tyr-tRNA-ligase_bac-type"/>
</dbReference>
<dbReference type="PANTHER" id="PTHR11766:SF1">
    <property type="entry name" value="TYROSINE--TRNA LIGASE"/>
    <property type="match status" value="1"/>
</dbReference>
<dbReference type="RefSeq" id="WP_304541741.1">
    <property type="nucleotide sequence ID" value="NZ_JARPTC010000007.1"/>
</dbReference>
<evidence type="ECO:0000256" key="4">
    <source>
        <dbReference type="ARBA" id="ARBA00022741"/>
    </source>
</evidence>
<keyword evidence="4 10" id="KW-0547">Nucleotide-binding</keyword>
<dbReference type="EC" id="6.1.1.1" evidence="10"/>
<dbReference type="GO" id="GO:0003723">
    <property type="term" value="F:RNA binding"/>
    <property type="evidence" value="ECO:0007669"/>
    <property type="project" value="UniProtKB-KW"/>
</dbReference>
<dbReference type="SMART" id="SM00363">
    <property type="entry name" value="S4"/>
    <property type="match status" value="1"/>
</dbReference>
<dbReference type="PANTHER" id="PTHR11766">
    <property type="entry name" value="TYROSYL-TRNA SYNTHETASE"/>
    <property type="match status" value="1"/>
</dbReference>
<feature type="binding site" evidence="10">
    <location>
        <position position="233"/>
    </location>
    <ligand>
        <name>ATP</name>
        <dbReference type="ChEBI" id="CHEBI:30616"/>
    </ligand>
</feature>
<evidence type="ECO:0000256" key="11">
    <source>
        <dbReference type="PROSITE-ProRule" id="PRU00182"/>
    </source>
</evidence>
<evidence type="ECO:0000256" key="1">
    <source>
        <dbReference type="ARBA" id="ARBA00011738"/>
    </source>
</evidence>
<dbReference type="NCBIfam" id="TIGR00234">
    <property type="entry name" value="tyrS"/>
    <property type="match status" value="1"/>
</dbReference>
<dbReference type="SUPFAM" id="SSF55174">
    <property type="entry name" value="Alpha-L RNA-binding motif"/>
    <property type="match status" value="1"/>
</dbReference>
<dbReference type="FunFam" id="3.10.290.10:FF:000022">
    <property type="entry name" value="Tyrosine--tRNA ligase"/>
    <property type="match status" value="1"/>
</dbReference>
<evidence type="ECO:0000313" key="13">
    <source>
        <dbReference type="EMBL" id="MDO7786667.1"/>
    </source>
</evidence>
<dbReference type="Gene3D" id="3.40.50.620">
    <property type="entry name" value="HUPs"/>
    <property type="match status" value="1"/>
</dbReference>
<comment type="subcellular location">
    <subcellularLocation>
        <location evidence="10">Cytoplasm</location>
    </subcellularLocation>
</comment>
<comment type="function">
    <text evidence="10">Catalyzes the attachment of tyrosine to tRNA(Tyr) in a two-step reaction: tyrosine is first activated by ATP to form Tyr-AMP and then transferred to the acceptor end of tRNA(Tyr).</text>
</comment>
<evidence type="ECO:0000256" key="2">
    <source>
        <dbReference type="ARBA" id="ARBA00022490"/>
    </source>
</evidence>
<dbReference type="GO" id="GO:0005524">
    <property type="term" value="F:ATP binding"/>
    <property type="evidence" value="ECO:0007669"/>
    <property type="project" value="UniProtKB-UniRule"/>
</dbReference>
<gene>
    <name evidence="10 13" type="primary">tyrS</name>
    <name evidence="13" type="ORF">P6N53_05450</name>
</gene>
<keyword evidence="14" id="KW-1185">Reference proteome</keyword>
<dbReference type="InterPro" id="IPR002305">
    <property type="entry name" value="aa-tRNA-synth_Ic"/>
</dbReference>
<dbReference type="GO" id="GO:0005829">
    <property type="term" value="C:cytosol"/>
    <property type="evidence" value="ECO:0007669"/>
    <property type="project" value="TreeGrafter"/>
</dbReference>
<keyword evidence="3 10" id="KW-0436">Ligase</keyword>
<dbReference type="CDD" id="cd00805">
    <property type="entry name" value="TyrRS_core"/>
    <property type="match status" value="1"/>
</dbReference>
<comment type="subunit">
    <text evidence="1 10">Homodimer.</text>
</comment>
<accession>A0AAW7ZBF3</accession>
<comment type="similarity">
    <text evidence="10">Belongs to the class-I aminoacyl-tRNA synthetase family. TyrS type 2 subfamily.</text>
</comment>
<evidence type="ECO:0000256" key="7">
    <source>
        <dbReference type="ARBA" id="ARBA00022917"/>
    </source>
</evidence>
<evidence type="ECO:0000256" key="8">
    <source>
        <dbReference type="ARBA" id="ARBA00023146"/>
    </source>
</evidence>
<reference evidence="13" key="1">
    <citation type="journal article" date="2023" name="J. Hazard. Mater.">
        <title>Anaerobic biodegradation of pyrene and benzo[a]pyrene by a new sulfate-reducing Desulforamulus aquiferis strain DSA.</title>
        <authorList>
            <person name="Zhang Z."/>
            <person name="Sun J."/>
            <person name="Gong X."/>
            <person name="Wang C."/>
            <person name="Wang H."/>
        </authorList>
    </citation>
    <scope>NUCLEOTIDE SEQUENCE</scope>
    <source>
        <strain evidence="13">DSA</strain>
    </source>
</reference>
<keyword evidence="2 10" id="KW-0963">Cytoplasm</keyword>
<dbReference type="Proteomes" id="UP001172911">
    <property type="component" value="Unassembled WGS sequence"/>
</dbReference>
<dbReference type="InterPro" id="IPR014729">
    <property type="entry name" value="Rossmann-like_a/b/a_fold"/>
</dbReference>
<dbReference type="FunFam" id="1.10.240.10:FF:000006">
    <property type="entry name" value="Tyrosine--tRNA ligase"/>
    <property type="match status" value="1"/>
</dbReference>
<dbReference type="InterPro" id="IPR002942">
    <property type="entry name" value="S4_RNA-bd"/>
</dbReference>
<evidence type="ECO:0000256" key="5">
    <source>
        <dbReference type="ARBA" id="ARBA00022840"/>
    </source>
</evidence>
<feature type="domain" description="RNA-binding S4" evidence="12">
    <location>
        <begin position="345"/>
        <end position="407"/>
    </location>
</feature>
<keyword evidence="8 10" id="KW-0030">Aminoacyl-tRNA synthetase</keyword>
<dbReference type="CDD" id="cd00165">
    <property type="entry name" value="S4"/>
    <property type="match status" value="1"/>
</dbReference>
<dbReference type="AlphaFoldDB" id="A0AAW7ZBF3"/>
<dbReference type="GO" id="GO:0004831">
    <property type="term" value="F:tyrosine-tRNA ligase activity"/>
    <property type="evidence" value="ECO:0007669"/>
    <property type="project" value="UniProtKB-UniRule"/>
</dbReference>
<dbReference type="InterPro" id="IPR024108">
    <property type="entry name" value="Tyr-tRNA-ligase_bac_2"/>
</dbReference>
<dbReference type="PROSITE" id="PS50889">
    <property type="entry name" value="S4"/>
    <property type="match status" value="1"/>
</dbReference>
<comment type="caution">
    <text evidence="13">The sequence shown here is derived from an EMBL/GenBank/DDBJ whole genome shotgun (WGS) entry which is preliminary data.</text>
</comment>
<dbReference type="InterPro" id="IPR001412">
    <property type="entry name" value="aa-tRNA-synth_I_CS"/>
</dbReference>
<evidence type="ECO:0000313" key="14">
    <source>
        <dbReference type="Proteomes" id="UP001172911"/>
    </source>
</evidence>
<dbReference type="InterPro" id="IPR002307">
    <property type="entry name" value="Tyr-tRNA-ligase"/>
</dbReference>
<feature type="short sequence motif" description="'HIGH' region" evidence="10">
    <location>
        <begin position="46"/>
        <end position="55"/>
    </location>
</feature>
<keyword evidence="5 10" id="KW-0067">ATP-binding</keyword>
<protein>
    <recommendedName>
        <fullName evidence="10">Tyrosine--tRNA ligase</fullName>
        <ecNumber evidence="10">6.1.1.1</ecNumber>
    </recommendedName>
    <alternativeName>
        <fullName evidence="10">Tyrosyl-tRNA synthetase</fullName>
        <shortName evidence="10">TyrRS</shortName>
    </alternativeName>
</protein>
<dbReference type="Gene3D" id="1.10.240.10">
    <property type="entry name" value="Tyrosyl-Transfer RNA Synthetase"/>
    <property type="match status" value="1"/>
</dbReference>
<organism evidence="13 14">
    <name type="scientific">Desulforamulus aquiferis</name>
    <dbReference type="NCBI Taxonomy" id="1397668"/>
    <lineage>
        <taxon>Bacteria</taxon>
        <taxon>Bacillati</taxon>
        <taxon>Bacillota</taxon>
        <taxon>Clostridia</taxon>
        <taxon>Eubacteriales</taxon>
        <taxon>Peptococcaceae</taxon>
        <taxon>Desulforamulus</taxon>
    </lineage>
</organism>
<dbReference type="InterPro" id="IPR036986">
    <property type="entry name" value="S4_RNA-bd_sf"/>
</dbReference>
<name>A0AAW7ZBF3_9FIRM</name>
<keyword evidence="6 11" id="KW-0694">RNA-binding</keyword>
<evidence type="ECO:0000256" key="10">
    <source>
        <dbReference type="HAMAP-Rule" id="MF_02007"/>
    </source>
</evidence>
<evidence type="ECO:0000256" key="6">
    <source>
        <dbReference type="ARBA" id="ARBA00022884"/>
    </source>
</evidence>
<reference evidence="13" key="2">
    <citation type="submission" date="2023-03" db="EMBL/GenBank/DDBJ databases">
        <authorList>
            <person name="Zhang Z."/>
        </authorList>
    </citation>
    <scope>NUCLEOTIDE SEQUENCE</scope>
    <source>
        <strain evidence="13">DSA</strain>
    </source>
</reference>
<keyword evidence="7 10" id="KW-0648">Protein biosynthesis</keyword>
<proteinExistence type="inferred from homology"/>
<dbReference type="EMBL" id="JARPTC010000007">
    <property type="protein sequence ID" value="MDO7786667.1"/>
    <property type="molecule type" value="Genomic_DNA"/>
</dbReference>
<dbReference type="Pfam" id="PF00579">
    <property type="entry name" value="tRNA-synt_1b"/>
    <property type="match status" value="1"/>
</dbReference>
<feature type="short sequence motif" description="'KMSKS' region" evidence="10">
    <location>
        <begin position="230"/>
        <end position="234"/>
    </location>
</feature>
<evidence type="ECO:0000259" key="12">
    <source>
        <dbReference type="SMART" id="SM00363"/>
    </source>
</evidence>
<dbReference type="FunFam" id="3.40.50.620:FF:000061">
    <property type="entry name" value="Tyrosine--tRNA ligase"/>
    <property type="match status" value="1"/>
</dbReference>
<evidence type="ECO:0000256" key="3">
    <source>
        <dbReference type="ARBA" id="ARBA00022598"/>
    </source>
</evidence>
<dbReference type="PRINTS" id="PR01040">
    <property type="entry name" value="TRNASYNTHTYR"/>
</dbReference>
<evidence type="ECO:0000256" key="9">
    <source>
        <dbReference type="ARBA" id="ARBA00048248"/>
    </source>
</evidence>
<dbReference type="SUPFAM" id="SSF52374">
    <property type="entry name" value="Nucleotidylyl transferase"/>
    <property type="match status" value="1"/>
</dbReference>
<dbReference type="GO" id="GO:0006437">
    <property type="term" value="P:tyrosyl-tRNA aminoacylation"/>
    <property type="evidence" value="ECO:0007669"/>
    <property type="project" value="UniProtKB-UniRule"/>
</dbReference>